<feature type="binding site" evidence="2">
    <location>
        <position position="179"/>
    </location>
    <ligand>
        <name>substrate</name>
    </ligand>
</feature>
<evidence type="ECO:0000313" key="4">
    <source>
        <dbReference type="EMBL" id="RVU41338.1"/>
    </source>
</evidence>
<keyword evidence="4" id="KW-0378">Hydrolase</keyword>
<dbReference type="PANTHER" id="PTHR21015:SF28">
    <property type="entry name" value="SLL1722 PROTEIN"/>
    <property type="match status" value="1"/>
</dbReference>
<dbReference type="Gene3D" id="3.40.50.11190">
    <property type="match status" value="1"/>
</dbReference>
<dbReference type="NCBIfam" id="TIGR03590">
    <property type="entry name" value="PseG"/>
    <property type="match status" value="1"/>
</dbReference>
<dbReference type="GO" id="GO:0016758">
    <property type="term" value="F:hexosyltransferase activity"/>
    <property type="evidence" value="ECO:0007669"/>
    <property type="project" value="InterPro"/>
</dbReference>
<evidence type="ECO:0000259" key="3">
    <source>
        <dbReference type="Pfam" id="PF04101"/>
    </source>
</evidence>
<reference evidence="4 5" key="1">
    <citation type="submission" date="2019-01" db="EMBL/GenBank/DDBJ databases">
        <authorList>
            <person name="Chen W.-M."/>
        </authorList>
    </citation>
    <scope>NUCLEOTIDE SEQUENCE [LARGE SCALE GENOMIC DNA]</scope>
    <source>
        <strain evidence="4 5">KYPC3</strain>
    </source>
</reference>
<proteinExistence type="predicted"/>
<name>A0A437R3I5_9GAMM</name>
<protein>
    <submittedName>
        <fullName evidence="4">UDP-2,4-diacetamido-2,4, 6-trideoxy-beta-L-altropyranose hydrolase</fullName>
        <ecNumber evidence="4">3.6.1.57</ecNumber>
    </submittedName>
</protein>
<dbReference type="SUPFAM" id="SSF53756">
    <property type="entry name" value="UDP-Glycosyltransferase/glycogen phosphorylase"/>
    <property type="match status" value="1"/>
</dbReference>
<sequence>MQVLFRVDASLLIGSGHLMRCLTLARAMRERGWQVRFCCREHPGQQIQFIEHQGFACLVLPLFAVATEISLSSTVQQGDRQWLGASEAEDAAAVIDALQQAALKPDLLVIDHYGLGSLFETKLRQYCRNILVIDDLANRQHNCDFLLDQNLLPDADGRYQALLPATCLQFIGPAYALLRPEFTQASTSEASEPAQAIALTRDFSATPHQLLVFFGGSDLDNLTTLAIAALQQLQNLDWLADIVVGSANPHLPVLQQLCEGDHRLTLHVQTPGMAMLMAKAQLMIGGGGSTHWERCAMALPALVVSLAPNQQPTSSYLAELGACVYLGHSSELSRDRLSTEITALLLQPATLQEMAAAASKLVAPEGSCQRLLDALANRLEHQSS</sequence>
<dbReference type="InterPro" id="IPR020023">
    <property type="entry name" value="PseG"/>
</dbReference>
<dbReference type="AlphaFoldDB" id="A0A437R3I5"/>
<dbReference type="Proteomes" id="UP000283077">
    <property type="component" value="Unassembled WGS sequence"/>
</dbReference>
<dbReference type="EMBL" id="SACS01000002">
    <property type="protein sequence ID" value="RVU41338.1"/>
    <property type="molecule type" value="Genomic_DNA"/>
</dbReference>
<feature type="domain" description="Glycosyl transferase family 28 C-terminal" evidence="3">
    <location>
        <begin position="211"/>
        <end position="360"/>
    </location>
</feature>
<dbReference type="Pfam" id="PF04101">
    <property type="entry name" value="Glyco_tran_28_C"/>
    <property type="match status" value="1"/>
</dbReference>
<dbReference type="PANTHER" id="PTHR21015">
    <property type="entry name" value="UDP-N-ACETYLGLUCOSAMINE--N-ACETYLMURAMYL-(PENTAPEPTIDE) PYROPHOSPHORYL-UNDECAPRENOL N-ACETYLGLUCOSAMINE TRANSFERASE 1"/>
    <property type="match status" value="1"/>
</dbReference>
<evidence type="ECO:0000313" key="5">
    <source>
        <dbReference type="Proteomes" id="UP000283077"/>
    </source>
</evidence>
<evidence type="ECO:0000256" key="2">
    <source>
        <dbReference type="PIRSR" id="PIRSR620023-2"/>
    </source>
</evidence>
<dbReference type="EC" id="3.6.1.57" evidence="4"/>
<comment type="caution">
    <text evidence="4">The sequence shown here is derived from an EMBL/GenBank/DDBJ whole genome shotgun (WGS) entry which is preliminary data.</text>
</comment>
<accession>A0A437R3I5</accession>
<dbReference type="RefSeq" id="WP_127697715.1">
    <property type="nucleotide sequence ID" value="NZ_SACS01000002.1"/>
</dbReference>
<dbReference type="Gene3D" id="3.40.50.2000">
    <property type="entry name" value="Glycogen Phosphorylase B"/>
    <property type="match status" value="1"/>
</dbReference>
<dbReference type="InterPro" id="IPR007235">
    <property type="entry name" value="Glyco_trans_28_C"/>
</dbReference>
<dbReference type="OrthoDB" id="9788924at2"/>
<dbReference type="GO" id="GO:0016787">
    <property type="term" value="F:hydrolase activity"/>
    <property type="evidence" value="ECO:0007669"/>
    <property type="project" value="UniProtKB-KW"/>
</dbReference>
<feature type="active site" description="Proton acceptor" evidence="1">
    <location>
        <position position="17"/>
    </location>
</feature>
<organism evidence="4 5">
    <name type="scientific">Rheinheimera riviphila</name>
    <dbReference type="NCBI Taxonomy" id="1834037"/>
    <lineage>
        <taxon>Bacteria</taxon>
        <taxon>Pseudomonadati</taxon>
        <taxon>Pseudomonadota</taxon>
        <taxon>Gammaproteobacteria</taxon>
        <taxon>Chromatiales</taxon>
        <taxon>Chromatiaceae</taxon>
        <taxon>Rheinheimera</taxon>
    </lineage>
</organism>
<keyword evidence="5" id="KW-1185">Reference proteome</keyword>
<evidence type="ECO:0000256" key="1">
    <source>
        <dbReference type="PIRSR" id="PIRSR620023-1"/>
    </source>
</evidence>
<feature type="binding site" evidence="2">
    <location>
        <position position="293"/>
    </location>
    <ligand>
        <name>substrate</name>
    </ligand>
</feature>
<gene>
    <name evidence="4" type="primary">pseG</name>
    <name evidence="4" type="ORF">EOE67_03825</name>
</gene>